<organism evidence="1 2">
    <name type="scientific">Dillenia turbinata</name>
    <dbReference type="NCBI Taxonomy" id="194707"/>
    <lineage>
        <taxon>Eukaryota</taxon>
        <taxon>Viridiplantae</taxon>
        <taxon>Streptophyta</taxon>
        <taxon>Embryophyta</taxon>
        <taxon>Tracheophyta</taxon>
        <taxon>Spermatophyta</taxon>
        <taxon>Magnoliopsida</taxon>
        <taxon>eudicotyledons</taxon>
        <taxon>Gunneridae</taxon>
        <taxon>Pentapetalae</taxon>
        <taxon>Dilleniales</taxon>
        <taxon>Dilleniaceae</taxon>
        <taxon>Dillenia</taxon>
    </lineage>
</organism>
<keyword evidence="2" id="KW-1185">Reference proteome</keyword>
<dbReference type="AlphaFoldDB" id="A0AAN8ZWH9"/>
<dbReference type="Proteomes" id="UP001370490">
    <property type="component" value="Unassembled WGS sequence"/>
</dbReference>
<evidence type="ECO:0000313" key="2">
    <source>
        <dbReference type="Proteomes" id="UP001370490"/>
    </source>
</evidence>
<name>A0AAN8ZWH9_9MAGN</name>
<sequence length="214" mass="24166">FGKCQNSWGRALQIFWMMDHHTKSAATAIFFRELKIQISGIVVSSNENTPFNPSDFSQPSGVPGSSSVSQGQRGLVWKQNAGVVQQNQEFSIRNEDFLEVMVSLLWIIIRKRSLHENPVSMVQPQPILDSIHLTINWNSNMLYQHEVVTHNCSWIENFEAVRYCGRDQDPKSRRAAPVTSDRFGLLGLSNIIRMSDPHVSSLALGFDLKSFGGF</sequence>
<protein>
    <submittedName>
        <fullName evidence="1">Uncharacterized protein</fullName>
    </submittedName>
</protein>
<comment type="caution">
    <text evidence="1">The sequence shown here is derived from an EMBL/GenBank/DDBJ whole genome shotgun (WGS) entry which is preliminary data.</text>
</comment>
<dbReference type="EMBL" id="JBAMMX010000001">
    <property type="protein sequence ID" value="KAK6947685.1"/>
    <property type="molecule type" value="Genomic_DNA"/>
</dbReference>
<proteinExistence type="predicted"/>
<accession>A0AAN8ZWH9</accession>
<reference evidence="1 2" key="1">
    <citation type="submission" date="2023-12" db="EMBL/GenBank/DDBJ databases">
        <title>A high-quality genome assembly for Dillenia turbinata (Dilleniales).</title>
        <authorList>
            <person name="Chanderbali A."/>
        </authorList>
    </citation>
    <scope>NUCLEOTIDE SEQUENCE [LARGE SCALE GENOMIC DNA]</scope>
    <source>
        <strain evidence="1">LSX21</strain>
        <tissue evidence="1">Leaf</tissue>
    </source>
</reference>
<feature type="non-terminal residue" evidence="1">
    <location>
        <position position="1"/>
    </location>
</feature>
<evidence type="ECO:0000313" key="1">
    <source>
        <dbReference type="EMBL" id="KAK6947685.1"/>
    </source>
</evidence>
<gene>
    <name evidence="1" type="ORF">RJ641_001158</name>
</gene>